<dbReference type="EMBL" id="LXQE01000146">
    <property type="protein sequence ID" value="RCJ37095.1"/>
    <property type="molecule type" value="Genomic_DNA"/>
</dbReference>
<evidence type="ECO:0000313" key="2">
    <source>
        <dbReference type="Proteomes" id="UP000252085"/>
    </source>
</evidence>
<organism evidence="1 2">
    <name type="scientific">Nostoc punctiforme NIES-2108</name>
    <dbReference type="NCBI Taxonomy" id="1356359"/>
    <lineage>
        <taxon>Bacteria</taxon>
        <taxon>Bacillati</taxon>
        <taxon>Cyanobacteriota</taxon>
        <taxon>Cyanophyceae</taxon>
        <taxon>Nostocales</taxon>
        <taxon>Nostocaceae</taxon>
        <taxon>Nostoc</taxon>
    </lineage>
</organism>
<proteinExistence type="predicted"/>
<accession>A0A367RKU7</accession>
<sequence>MSNFAETVKHFYSQGYPRVYDQGQLLNIESLRIFQPTSFHVHGLALPKVENLNQEEFGSVDDYDQWVRQVRFSFHLEGIQIWLYDMQDSSALIAPDSFWEAYNFYKNTIEAADIGSVFGLKITIQGEDTLAVRVITDGSHGWLEVFDRLGNNLGAARTLGWRVPPGSGIAWRATNQIREYVRKKPRFPPELS</sequence>
<gene>
    <name evidence="1" type="ORF">A6769_13405</name>
</gene>
<dbReference type="AlphaFoldDB" id="A0A367RKU7"/>
<comment type="caution">
    <text evidence="1">The sequence shown here is derived from an EMBL/GenBank/DDBJ whole genome shotgun (WGS) entry which is preliminary data.</text>
</comment>
<name>A0A367RKU7_NOSPU</name>
<reference evidence="1 2" key="1">
    <citation type="submission" date="2016-04" db="EMBL/GenBank/DDBJ databases">
        <authorList>
            <person name="Evans L.H."/>
            <person name="Alamgir A."/>
            <person name="Owens N."/>
            <person name="Weber N.D."/>
            <person name="Virtaneva K."/>
            <person name="Barbian K."/>
            <person name="Babar A."/>
            <person name="Rosenke K."/>
        </authorList>
    </citation>
    <scope>NUCLEOTIDE SEQUENCE [LARGE SCALE GENOMIC DNA]</scope>
    <source>
        <strain evidence="1">NIES-2108</strain>
    </source>
</reference>
<evidence type="ECO:0000313" key="1">
    <source>
        <dbReference type="EMBL" id="RCJ37095.1"/>
    </source>
</evidence>
<protein>
    <submittedName>
        <fullName evidence="1">Uncharacterized protein</fullName>
    </submittedName>
</protein>
<dbReference type="Proteomes" id="UP000252085">
    <property type="component" value="Unassembled WGS sequence"/>
</dbReference>